<dbReference type="InterPro" id="IPR050763">
    <property type="entry name" value="ABC_transporter_ATP-binding"/>
</dbReference>
<evidence type="ECO:0000313" key="5">
    <source>
        <dbReference type="EMBL" id="KUG18235.1"/>
    </source>
</evidence>
<name>A0A0W8FBK5_9ZZZZ</name>
<keyword evidence="2" id="KW-0547">Nucleotide-binding</keyword>
<dbReference type="GO" id="GO:0016887">
    <property type="term" value="F:ATP hydrolysis activity"/>
    <property type="evidence" value="ECO:0007669"/>
    <property type="project" value="InterPro"/>
</dbReference>
<dbReference type="PANTHER" id="PTHR42711:SF16">
    <property type="entry name" value="ABC TRANSPORTER ATP-BINDING PROTEIN"/>
    <property type="match status" value="1"/>
</dbReference>
<accession>A0A0W8FBK5</accession>
<dbReference type="PANTHER" id="PTHR42711">
    <property type="entry name" value="ABC TRANSPORTER ATP-BINDING PROTEIN"/>
    <property type="match status" value="1"/>
</dbReference>
<evidence type="ECO:0000259" key="4">
    <source>
        <dbReference type="PROSITE" id="PS50893"/>
    </source>
</evidence>
<dbReference type="SUPFAM" id="SSF52540">
    <property type="entry name" value="P-loop containing nucleoside triphosphate hydrolases"/>
    <property type="match status" value="1"/>
</dbReference>
<keyword evidence="3 5" id="KW-0067">ATP-binding</keyword>
<comment type="caution">
    <text evidence="5">The sequence shown here is derived from an EMBL/GenBank/DDBJ whole genome shotgun (WGS) entry which is preliminary data.</text>
</comment>
<proteinExistence type="predicted"/>
<dbReference type="InterPro" id="IPR003439">
    <property type="entry name" value="ABC_transporter-like_ATP-bd"/>
</dbReference>
<dbReference type="InterPro" id="IPR027417">
    <property type="entry name" value="P-loop_NTPase"/>
</dbReference>
<dbReference type="Pfam" id="PF00005">
    <property type="entry name" value="ABC_tran"/>
    <property type="match status" value="1"/>
</dbReference>
<dbReference type="InterPro" id="IPR003593">
    <property type="entry name" value="AAA+_ATPase"/>
</dbReference>
<gene>
    <name evidence="5" type="ORF">ASZ90_012060</name>
</gene>
<sequence length="328" mass="35997">MSREEPAILVDGLVKRYGELLAVDHISFQVTEGEIYGFLGPNGSGKTTTIRMLVGLAQPDEGSASLLGYHLPAGINQAKRYMGVVPDVSNLYDELSALDNLLFMAQLYGVPHEEQKPRAEQLLRDFGLYERRNDRFSAFSRGMKRALTIAAALIHQPRLLFLDEPTTGLDAAAARSLRALISGLSDKGLTIFLTTHYLEEADLLCDRIAILVRGRIVRIDTPAGLKRLVQTESLVEFTFRGDILPLAKELESRLGKAKAAFLDPRRIRIYGGDPAQIFDTIFQFSRDIGIGIEAASTIRPSLEDAFIKVAGLSPQVMAAEKSPGKGRG</sequence>
<dbReference type="Gene3D" id="3.40.50.300">
    <property type="entry name" value="P-loop containing nucleotide triphosphate hydrolases"/>
    <property type="match status" value="1"/>
</dbReference>
<dbReference type="SMART" id="SM00382">
    <property type="entry name" value="AAA"/>
    <property type="match status" value="1"/>
</dbReference>
<evidence type="ECO:0000256" key="2">
    <source>
        <dbReference type="ARBA" id="ARBA00022741"/>
    </source>
</evidence>
<dbReference type="EMBL" id="LNQE01001393">
    <property type="protein sequence ID" value="KUG18235.1"/>
    <property type="molecule type" value="Genomic_DNA"/>
</dbReference>
<evidence type="ECO:0000256" key="3">
    <source>
        <dbReference type="ARBA" id="ARBA00022840"/>
    </source>
</evidence>
<feature type="domain" description="ABC transporter" evidence="4">
    <location>
        <begin position="8"/>
        <end position="238"/>
    </location>
</feature>
<organism evidence="5">
    <name type="scientific">hydrocarbon metagenome</name>
    <dbReference type="NCBI Taxonomy" id="938273"/>
    <lineage>
        <taxon>unclassified sequences</taxon>
        <taxon>metagenomes</taxon>
        <taxon>ecological metagenomes</taxon>
    </lineage>
</organism>
<evidence type="ECO:0000256" key="1">
    <source>
        <dbReference type="ARBA" id="ARBA00022448"/>
    </source>
</evidence>
<reference evidence="5" key="1">
    <citation type="journal article" date="2015" name="Proc. Natl. Acad. Sci. U.S.A.">
        <title>Networks of energetic and metabolic interactions define dynamics in microbial communities.</title>
        <authorList>
            <person name="Embree M."/>
            <person name="Liu J.K."/>
            <person name="Al-Bassam M.M."/>
            <person name="Zengler K."/>
        </authorList>
    </citation>
    <scope>NUCLEOTIDE SEQUENCE</scope>
</reference>
<dbReference type="PROSITE" id="PS50893">
    <property type="entry name" value="ABC_TRANSPORTER_2"/>
    <property type="match status" value="1"/>
</dbReference>
<keyword evidence="1" id="KW-0813">Transport</keyword>
<dbReference type="GO" id="GO:0005524">
    <property type="term" value="F:ATP binding"/>
    <property type="evidence" value="ECO:0007669"/>
    <property type="project" value="UniProtKB-KW"/>
</dbReference>
<dbReference type="AlphaFoldDB" id="A0A0W8FBK5"/>
<protein>
    <submittedName>
        <fullName evidence="5">Abc transporter, atp-binding protein</fullName>
    </submittedName>
</protein>